<keyword evidence="3" id="KW-1185">Reference proteome</keyword>
<name>A0A4Q0A047_9FUNG</name>
<keyword evidence="1" id="KW-0732">Signal</keyword>
<reference evidence="3" key="1">
    <citation type="journal article" date="2018" name="Nat. Microbiol.">
        <title>Leveraging single-cell genomics to expand the fungal tree of life.</title>
        <authorList>
            <person name="Ahrendt S.R."/>
            <person name="Quandt C.A."/>
            <person name="Ciobanu D."/>
            <person name="Clum A."/>
            <person name="Salamov A."/>
            <person name="Andreopoulos B."/>
            <person name="Cheng J.F."/>
            <person name="Woyke T."/>
            <person name="Pelin A."/>
            <person name="Henrissat B."/>
            <person name="Reynolds N.K."/>
            <person name="Benny G.L."/>
            <person name="Smith M.E."/>
            <person name="James T.Y."/>
            <person name="Grigoriev I.V."/>
        </authorList>
    </citation>
    <scope>NUCLEOTIDE SEQUENCE [LARGE SCALE GENOMIC DNA]</scope>
    <source>
        <strain evidence="3">RSA 468</strain>
    </source>
</reference>
<protein>
    <submittedName>
        <fullName evidence="2">Uncharacterized protein</fullName>
    </submittedName>
</protein>
<dbReference type="EMBL" id="ML002329">
    <property type="protein sequence ID" value="RKP38791.1"/>
    <property type="molecule type" value="Genomic_DNA"/>
</dbReference>
<feature type="chain" id="PRO_5020245772" evidence="1">
    <location>
        <begin position="24"/>
        <end position="378"/>
    </location>
</feature>
<evidence type="ECO:0000313" key="2">
    <source>
        <dbReference type="EMBL" id="RKP38791.1"/>
    </source>
</evidence>
<organism evidence="2 3">
    <name type="scientific">Dimargaris cristalligena</name>
    <dbReference type="NCBI Taxonomy" id="215637"/>
    <lineage>
        <taxon>Eukaryota</taxon>
        <taxon>Fungi</taxon>
        <taxon>Fungi incertae sedis</taxon>
        <taxon>Zoopagomycota</taxon>
        <taxon>Kickxellomycotina</taxon>
        <taxon>Dimargaritomycetes</taxon>
        <taxon>Dimargaritales</taxon>
        <taxon>Dimargaritaceae</taxon>
        <taxon>Dimargaris</taxon>
    </lineage>
</organism>
<accession>A0A4Q0A047</accession>
<evidence type="ECO:0000313" key="3">
    <source>
        <dbReference type="Proteomes" id="UP000268162"/>
    </source>
</evidence>
<evidence type="ECO:0000256" key="1">
    <source>
        <dbReference type="SAM" id="SignalP"/>
    </source>
</evidence>
<sequence length="378" mass="42505">MFKLTYLLLTLPAIGLLTSTVLGSPVPSQGYQSDGLGTFNYFLLVGDTGAEIGRRCEEAGIEIPYTFGDRDAPSTKLAHRQLEAMIQAQQQNQKALPNQTEDVLDEIRGASIITGDIQTRFWNYVRQPELTSVARQAIKEFAGSFTHSQTEQLLNEFLLGSVMSVQVKKTDTGVLADSSLQHNVFPGLFRLGNSELAMSLLAPAQTMVQLILGSSSDTDDSYPFEQALWVFYAWQTQLNWSIKVLAIKGDMDSLTKLWNMEWSQFLKPNDIFTSAMWAFWFNQPMATKFLMEKVKNPHQLVPSLRKLHAHLLKWSNATNADTREKRRTVILAKSASSFNSGLFFDEFALPGLMDSPIEESREAILDAMENQLTFSFTY</sequence>
<feature type="signal peptide" evidence="1">
    <location>
        <begin position="1"/>
        <end position="23"/>
    </location>
</feature>
<dbReference type="AlphaFoldDB" id="A0A4Q0A047"/>
<proteinExistence type="predicted"/>
<gene>
    <name evidence="2" type="ORF">BJ085DRAFT_30457</name>
</gene>
<dbReference type="Proteomes" id="UP000268162">
    <property type="component" value="Unassembled WGS sequence"/>
</dbReference>